<organism evidence="2 3">
    <name type="scientific">Pogonophryne albipinna</name>
    <dbReference type="NCBI Taxonomy" id="1090488"/>
    <lineage>
        <taxon>Eukaryota</taxon>
        <taxon>Metazoa</taxon>
        <taxon>Chordata</taxon>
        <taxon>Craniata</taxon>
        <taxon>Vertebrata</taxon>
        <taxon>Euteleostomi</taxon>
        <taxon>Actinopterygii</taxon>
        <taxon>Neopterygii</taxon>
        <taxon>Teleostei</taxon>
        <taxon>Neoteleostei</taxon>
        <taxon>Acanthomorphata</taxon>
        <taxon>Eupercaria</taxon>
        <taxon>Perciformes</taxon>
        <taxon>Notothenioidei</taxon>
        <taxon>Pogonophryne</taxon>
    </lineage>
</organism>
<dbReference type="EMBL" id="JAPTMU010000238">
    <property type="protein sequence ID" value="KAJ4919939.1"/>
    <property type="molecule type" value="Genomic_DNA"/>
</dbReference>
<feature type="compositionally biased region" description="Basic and acidic residues" evidence="1">
    <location>
        <begin position="1"/>
        <end position="20"/>
    </location>
</feature>
<evidence type="ECO:0000313" key="3">
    <source>
        <dbReference type="Proteomes" id="UP001219934"/>
    </source>
</evidence>
<sequence length="100" mass="10378">MLLCRRSDTLTRPEEQRTPREPAPSPVSSDISPVCLTCGSPGVLSPVMSHLCLQVSSDISPVCLTCGSPGVLSPVMSHLCLQVSSDISPVCLTCGSPGVL</sequence>
<evidence type="ECO:0000313" key="2">
    <source>
        <dbReference type="EMBL" id="KAJ4919939.1"/>
    </source>
</evidence>
<keyword evidence="3" id="KW-1185">Reference proteome</keyword>
<gene>
    <name evidence="2" type="ORF">JOQ06_029490</name>
</gene>
<protein>
    <submittedName>
        <fullName evidence="2">Uncharacterized protein</fullName>
    </submittedName>
</protein>
<evidence type="ECO:0000256" key="1">
    <source>
        <dbReference type="SAM" id="MobiDB-lite"/>
    </source>
</evidence>
<accession>A0AAD6A7M7</accession>
<feature type="region of interest" description="Disordered" evidence="1">
    <location>
        <begin position="1"/>
        <end position="29"/>
    </location>
</feature>
<reference evidence="2" key="1">
    <citation type="submission" date="2022-11" db="EMBL/GenBank/DDBJ databases">
        <title>Chromosome-level genome of Pogonophryne albipinna.</title>
        <authorList>
            <person name="Jo E."/>
        </authorList>
    </citation>
    <scope>NUCLEOTIDE SEQUENCE</scope>
    <source>
        <strain evidence="2">SGF0006</strain>
        <tissue evidence="2">Muscle</tissue>
    </source>
</reference>
<dbReference type="Proteomes" id="UP001219934">
    <property type="component" value="Unassembled WGS sequence"/>
</dbReference>
<proteinExistence type="predicted"/>
<dbReference type="AlphaFoldDB" id="A0AAD6A7M7"/>
<name>A0AAD6A7M7_9TELE</name>
<comment type="caution">
    <text evidence="2">The sequence shown here is derived from an EMBL/GenBank/DDBJ whole genome shotgun (WGS) entry which is preliminary data.</text>
</comment>